<proteinExistence type="predicted"/>
<dbReference type="PANTHER" id="PTHR31675">
    <property type="entry name" value="PROTEIN YABBY 6-RELATED"/>
    <property type="match status" value="1"/>
</dbReference>
<reference evidence="5 6" key="1">
    <citation type="journal article" date="2014" name="Agronomy (Basel)">
        <title>A Draft Genome Sequence for Ensete ventricosum, the Drought-Tolerant Tree Against Hunger.</title>
        <authorList>
            <person name="Harrison J."/>
            <person name="Moore K.A."/>
            <person name="Paszkiewicz K."/>
            <person name="Jones T."/>
            <person name="Grant M."/>
            <person name="Ambacheew D."/>
            <person name="Muzemil S."/>
            <person name="Studholme D.J."/>
        </authorList>
    </citation>
    <scope>NUCLEOTIDE SEQUENCE [LARGE SCALE GENOMIC DNA]</scope>
</reference>
<dbReference type="EMBL" id="AMZH03015002">
    <property type="protein sequence ID" value="RRT46727.1"/>
    <property type="molecule type" value="Genomic_DNA"/>
</dbReference>
<dbReference type="GO" id="GO:0010158">
    <property type="term" value="P:abaxial cell fate specification"/>
    <property type="evidence" value="ECO:0007669"/>
    <property type="project" value="TreeGrafter"/>
</dbReference>
<evidence type="ECO:0000313" key="5">
    <source>
        <dbReference type="EMBL" id="RRT46727.1"/>
    </source>
</evidence>
<dbReference type="InterPro" id="IPR056775">
    <property type="entry name" value="YABBY_C"/>
</dbReference>
<dbReference type="InterPro" id="IPR056776">
    <property type="entry name" value="YABBY_N"/>
</dbReference>
<evidence type="ECO:0000259" key="3">
    <source>
        <dbReference type="Pfam" id="PF04690"/>
    </source>
</evidence>
<evidence type="ECO:0000256" key="2">
    <source>
        <dbReference type="ARBA" id="ARBA00023242"/>
    </source>
</evidence>
<evidence type="ECO:0000313" key="6">
    <source>
        <dbReference type="Proteomes" id="UP000287651"/>
    </source>
</evidence>
<name>A0A426Y4L1_ENSVE</name>
<dbReference type="Pfam" id="PF04690">
    <property type="entry name" value="YABBY"/>
    <property type="match status" value="1"/>
</dbReference>
<protein>
    <submittedName>
        <fullName evidence="5">Uncharacterized protein</fullName>
    </submittedName>
</protein>
<dbReference type="PANTHER" id="PTHR31675:SF30">
    <property type="entry name" value="AXIAL REGULATOR YABBY 2-RELATED"/>
    <property type="match status" value="1"/>
</dbReference>
<comment type="subcellular location">
    <subcellularLocation>
        <location evidence="1">Nucleus</location>
    </subcellularLocation>
</comment>
<dbReference type="Pfam" id="PF24868">
    <property type="entry name" value="YABBY_N"/>
    <property type="match status" value="1"/>
</dbReference>
<dbReference type="AlphaFoldDB" id="A0A426Y4L1"/>
<feature type="domain" description="YABBY protein C-terminal" evidence="3">
    <location>
        <begin position="56"/>
        <end position="82"/>
    </location>
</feature>
<dbReference type="GO" id="GO:0005634">
    <property type="term" value="C:nucleus"/>
    <property type="evidence" value="ECO:0007669"/>
    <property type="project" value="UniProtKB-SubCell"/>
</dbReference>
<gene>
    <name evidence="5" type="ORF">B296_00035176</name>
</gene>
<evidence type="ECO:0000256" key="1">
    <source>
        <dbReference type="ARBA" id="ARBA00004123"/>
    </source>
</evidence>
<keyword evidence="2" id="KW-0539">Nucleus</keyword>
<accession>A0A426Y4L1</accession>
<organism evidence="5 6">
    <name type="scientific">Ensete ventricosum</name>
    <name type="common">Abyssinian banana</name>
    <name type="synonym">Musa ensete</name>
    <dbReference type="NCBI Taxonomy" id="4639"/>
    <lineage>
        <taxon>Eukaryota</taxon>
        <taxon>Viridiplantae</taxon>
        <taxon>Streptophyta</taxon>
        <taxon>Embryophyta</taxon>
        <taxon>Tracheophyta</taxon>
        <taxon>Spermatophyta</taxon>
        <taxon>Magnoliopsida</taxon>
        <taxon>Liliopsida</taxon>
        <taxon>Zingiberales</taxon>
        <taxon>Musaceae</taxon>
        <taxon>Ensete</taxon>
    </lineage>
</organism>
<feature type="domain" description="YABBY N-terminal" evidence="4">
    <location>
        <begin position="2"/>
        <end position="43"/>
    </location>
</feature>
<evidence type="ECO:0000259" key="4">
    <source>
        <dbReference type="Pfam" id="PF24868"/>
    </source>
</evidence>
<dbReference type="Proteomes" id="UP000287651">
    <property type="component" value="Unassembled WGS sequence"/>
</dbReference>
<sequence length="134" mass="14853">MLQVSVPGNSLLNIVTVRCGHCSNLLSVNMGALLQALPFQNLQVWMFLPILCDQAINLVSFSAKPAPEKRQRAPSAYNRFINSMFFIALSCCIWAHFPRIHFGLNIDDNKQAKLDEPVSVPVNKPGGQKGHSFC</sequence>
<comment type="caution">
    <text evidence="5">The sequence shown here is derived from an EMBL/GenBank/DDBJ whole genome shotgun (WGS) entry which is preliminary data.</text>
</comment>
<dbReference type="InterPro" id="IPR006780">
    <property type="entry name" value="YABBY"/>
</dbReference>